<comment type="caution">
    <text evidence="2">The sequence shown here is derived from an EMBL/GenBank/DDBJ whole genome shotgun (WGS) entry which is preliminary data.</text>
</comment>
<reference evidence="2" key="1">
    <citation type="journal article" date="2023" name="GigaByte">
        <title>Genome assembly of the bearded iris, Iris pallida Lam.</title>
        <authorList>
            <person name="Bruccoleri R.E."/>
            <person name="Oakeley E.J."/>
            <person name="Faust A.M.E."/>
            <person name="Altorfer M."/>
            <person name="Dessus-Babus S."/>
            <person name="Burckhardt D."/>
            <person name="Oertli M."/>
            <person name="Naumann U."/>
            <person name="Petersen F."/>
            <person name="Wong J."/>
        </authorList>
    </citation>
    <scope>NUCLEOTIDE SEQUENCE</scope>
    <source>
        <strain evidence="2">GSM-AAB239-AS_SAM_17_03QT</strain>
    </source>
</reference>
<organism evidence="2 3">
    <name type="scientific">Iris pallida</name>
    <name type="common">Sweet iris</name>
    <dbReference type="NCBI Taxonomy" id="29817"/>
    <lineage>
        <taxon>Eukaryota</taxon>
        <taxon>Viridiplantae</taxon>
        <taxon>Streptophyta</taxon>
        <taxon>Embryophyta</taxon>
        <taxon>Tracheophyta</taxon>
        <taxon>Spermatophyta</taxon>
        <taxon>Magnoliopsida</taxon>
        <taxon>Liliopsida</taxon>
        <taxon>Asparagales</taxon>
        <taxon>Iridaceae</taxon>
        <taxon>Iridoideae</taxon>
        <taxon>Irideae</taxon>
        <taxon>Iris</taxon>
    </lineage>
</organism>
<name>A0AAX6ERA4_IRIPA</name>
<reference evidence="2" key="2">
    <citation type="submission" date="2023-04" db="EMBL/GenBank/DDBJ databases">
        <authorList>
            <person name="Bruccoleri R.E."/>
            <person name="Oakeley E.J."/>
            <person name="Faust A.-M."/>
            <person name="Dessus-Babus S."/>
            <person name="Altorfer M."/>
            <person name="Burckhardt D."/>
            <person name="Oertli M."/>
            <person name="Naumann U."/>
            <person name="Petersen F."/>
            <person name="Wong J."/>
        </authorList>
    </citation>
    <scope>NUCLEOTIDE SEQUENCE</scope>
    <source>
        <strain evidence="2">GSM-AAB239-AS_SAM_17_03QT</strain>
        <tissue evidence="2">Leaf</tissue>
    </source>
</reference>
<evidence type="ECO:0000256" key="1">
    <source>
        <dbReference type="SAM" id="MobiDB-lite"/>
    </source>
</evidence>
<keyword evidence="3" id="KW-1185">Reference proteome</keyword>
<evidence type="ECO:0000313" key="2">
    <source>
        <dbReference type="EMBL" id="KAJ6806702.1"/>
    </source>
</evidence>
<feature type="region of interest" description="Disordered" evidence="1">
    <location>
        <begin position="24"/>
        <end position="43"/>
    </location>
</feature>
<gene>
    <name evidence="2" type="ORF">M6B38_107080</name>
</gene>
<sequence length="107" mass="11896">MGLELGNCHLRHLPLLPSSILTHLLPETNPSSPPPPPQRKPLFSPLLHGLHHHDDGFSTQRGGRPCRGTNLYAKALEDLDVSTIVNIVVSTRAQVRVFDLSHRQINF</sequence>
<evidence type="ECO:0000313" key="3">
    <source>
        <dbReference type="Proteomes" id="UP001140949"/>
    </source>
</evidence>
<dbReference type="EMBL" id="JANAVB010034420">
    <property type="protein sequence ID" value="KAJ6806702.1"/>
    <property type="molecule type" value="Genomic_DNA"/>
</dbReference>
<dbReference type="AlphaFoldDB" id="A0AAX6ERA4"/>
<dbReference type="Proteomes" id="UP001140949">
    <property type="component" value="Unassembled WGS sequence"/>
</dbReference>
<accession>A0AAX6ERA4</accession>
<proteinExistence type="predicted"/>
<protein>
    <submittedName>
        <fullName evidence="2">Amino-acid acetyltransferase NAGS1, chloroplastic</fullName>
    </submittedName>
</protein>